<protein>
    <submittedName>
        <fullName evidence="3">WD domain, G-beta repeat</fullName>
    </submittedName>
</protein>
<dbReference type="InterPro" id="IPR015943">
    <property type="entry name" value="WD40/YVTN_repeat-like_dom_sf"/>
</dbReference>
<evidence type="ECO:0000313" key="4">
    <source>
        <dbReference type="Proteomes" id="UP000663908"/>
    </source>
</evidence>
<name>A0ABX7TIH6_STRCY</name>
<dbReference type="Pfam" id="PF00400">
    <property type="entry name" value="WD40"/>
    <property type="match status" value="2"/>
</dbReference>
<keyword evidence="4" id="KW-1185">Reference proteome</keyword>
<dbReference type="InterPro" id="IPR049052">
    <property type="entry name" value="nSTAND1"/>
</dbReference>
<feature type="domain" description="HTH cro/C1-type" evidence="2">
    <location>
        <begin position="16"/>
        <end position="72"/>
    </location>
</feature>
<dbReference type="SUPFAM" id="SSF50998">
    <property type="entry name" value="Quinoprotein alcohol dehydrogenase-like"/>
    <property type="match status" value="1"/>
</dbReference>
<dbReference type="Gene3D" id="2.130.10.10">
    <property type="entry name" value="YVTN repeat-like/Quinoprotein amine dehydrogenase"/>
    <property type="match status" value="3"/>
</dbReference>
<dbReference type="InterPro" id="IPR027417">
    <property type="entry name" value="P-loop_NTPase"/>
</dbReference>
<accession>A0ABX7TIH6</accession>
<keyword evidence="1" id="KW-0853">WD repeat</keyword>
<evidence type="ECO:0000313" key="3">
    <source>
        <dbReference type="EMBL" id="QTD96051.1"/>
    </source>
</evidence>
<organism evidence="3 4">
    <name type="scientific">Streptomyces cyanogenus</name>
    <dbReference type="NCBI Taxonomy" id="80860"/>
    <lineage>
        <taxon>Bacteria</taxon>
        <taxon>Bacillati</taxon>
        <taxon>Actinomycetota</taxon>
        <taxon>Actinomycetes</taxon>
        <taxon>Kitasatosporales</taxon>
        <taxon>Streptomycetaceae</taxon>
        <taxon>Streptomyces</taxon>
    </lineage>
</organism>
<dbReference type="Pfam" id="PF20703">
    <property type="entry name" value="nSTAND1"/>
    <property type="match status" value="1"/>
</dbReference>
<dbReference type="PROSITE" id="PS50082">
    <property type="entry name" value="WD_REPEATS_2"/>
    <property type="match status" value="1"/>
</dbReference>
<dbReference type="PANTHER" id="PTHR19879">
    <property type="entry name" value="TRANSCRIPTION INITIATION FACTOR TFIID"/>
    <property type="match status" value="1"/>
</dbReference>
<evidence type="ECO:0000259" key="2">
    <source>
        <dbReference type="SMART" id="SM00530"/>
    </source>
</evidence>
<gene>
    <name evidence="3" type="ORF">S1361_01770</name>
</gene>
<feature type="repeat" description="WD" evidence="1">
    <location>
        <begin position="960"/>
        <end position="1001"/>
    </location>
</feature>
<dbReference type="SMART" id="SM00320">
    <property type="entry name" value="WD40"/>
    <property type="match status" value="4"/>
</dbReference>
<proteinExistence type="predicted"/>
<dbReference type="InterPro" id="IPR001680">
    <property type="entry name" value="WD40_rpt"/>
</dbReference>
<reference evidence="3 4" key="1">
    <citation type="submission" date="2021-03" db="EMBL/GenBank/DDBJ databases">
        <title>Complete genome sequence of Streptomyces cyanogenus S136, producer of anticancer angucycline landomycin A.</title>
        <authorList>
            <person name="Hrab P."/>
            <person name="Ruckert C."/>
            <person name="Busche T."/>
            <person name="Ostash I."/>
            <person name="Kalinowski J."/>
            <person name="Fedorenko V."/>
            <person name="Yushchuk O."/>
            <person name="Ostash B."/>
        </authorList>
    </citation>
    <scope>NUCLEOTIDE SEQUENCE [LARGE SCALE GENOMIC DNA]</scope>
    <source>
        <strain evidence="3 4">S136</strain>
    </source>
</reference>
<dbReference type="SUPFAM" id="SSF52540">
    <property type="entry name" value="P-loop containing nucleoside triphosphate hydrolases"/>
    <property type="match status" value="1"/>
</dbReference>
<dbReference type="Proteomes" id="UP000663908">
    <property type="component" value="Chromosome"/>
</dbReference>
<evidence type="ECO:0000256" key="1">
    <source>
        <dbReference type="PROSITE-ProRule" id="PRU00221"/>
    </source>
</evidence>
<dbReference type="InterPro" id="IPR011047">
    <property type="entry name" value="Quinoprotein_ADH-like_sf"/>
</dbReference>
<dbReference type="Gene3D" id="3.40.50.300">
    <property type="entry name" value="P-loop containing nucleotide triphosphate hydrolases"/>
    <property type="match status" value="1"/>
</dbReference>
<sequence length="1071" mass="116599">MPVDPGAGPVQRLAFELRKLRANAGGMPYRLLAQRAGYSATTLSQAAAGERLPTLPVTLAYVRACGGDVVEWEARWKQAVEEVAASSTVRQDAGAEPPYKGLARFETGDSARFFGRDRLTADLLDLLRRRRFAAVFGPSGSGKSSLLRAGLIPTLQHTQDTALRPASIRILAPGEHPAHTHSPAFTAGGAPSSAAATGADTLVVVDQFEELFTLCHDPAERARFIDLLLDALRPESGLRVLIAVRADFYGHCAEHRDLAGALRDAHLLVGPMSPEEVREAVVKPATATGLTVERALTARLVEEVTDAPGGLPLLSHALLETWRRRRGKTLTVTGYEAAGGLAGAIAKTAEEVYGRFTEDQAAAARRLLLRLVVPGDGTPDTRRPVGRAELEDIGGHETAQVLEALTRARLLTADDDTVDLAHEALLTTWPRLHRWIDQDREHLRVQRTLSEAARTWKDLGHDPGALYRGTRLTTAREHFGSRPTADLTSLEHAFLTSSLEAREQEERATARSTRRLHRLRAGLSALAVLALIAGLVAWQESRFGDQRLADATSRRVAAAAEAMRYADPLTAMRLSVAAWRISPTLEAKAALVGPMTQREQDVFNGPGVGATSGRFLSSDSRTLVTSDHGQVSMWDVDSRRRTHMLRIRPDTSAYDLSPDGKHLLVVAGDTMQLRDVSSGQTVSLPFKLGDAYAVFAADGQSLKVVAKHSVIMWDVRRRRATFRRGSRTPVRSPLDATGRFMALCTAPTVLEVWDTRTSRLIRAWRSDTVSQEACSGDRTSVVLDPGRRTLMVVTGTGLRTWNWDSGKELPTAHEVGSDQSVWDYDGRFLVTADDDTMRMWRAADLSTPVYQYPLHHHDIREVHLDTERRVIRYLEEQSASAAVVRTLYLGDALTRRWHDAPAKVALPQPEQIGGRLTAVAPGPPGSDRVATGDDAGWVTVWDGAQKRRLSTFSGTTSAGGSKEPGSVTALTYSPDGQFLAVGGSSGTVRLWDAVTSRPLGSTLLTAGDSVQSLTFARDGTTLTVDSEHTPPHTYGIAPESIVESICRRSRGGMRTADWQSLIPELPYRQTC</sequence>
<dbReference type="PANTHER" id="PTHR19879:SF9">
    <property type="entry name" value="TRANSCRIPTION INITIATION FACTOR TFIID SUBUNIT 5"/>
    <property type="match status" value="1"/>
</dbReference>
<dbReference type="EMBL" id="CP071839">
    <property type="protein sequence ID" value="QTD96051.1"/>
    <property type="molecule type" value="Genomic_DNA"/>
</dbReference>
<dbReference type="SMART" id="SM00530">
    <property type="entry name" value="HTH_XRE"/>
    <property type="match status" value="1"/>
</dbReference>
<dbReference type="InterPro" id="IPR001387">
    <property type="entry name" value="Cro/C1-type_HTH"/>
</dbReference>
<dbReference type="PROSITE" id="PS50294">
    <property type="entry name" value="WD_REPEATS_REGION"/>
    <property type="match status" value="1"/>
</dbReference>